<accession>A0A9Q8QQX2</accession>
<keyword evidence="2 8" id="KW-0696">RNA-directed RNA polymerase</keyword>
<dbReference type="Pfam" id="PF26252">
    <property type="entry name" value="RdRP_helical"/>
    <property type="match status" value="1"/>
</dbReference>
<feature type="domain" description="RRM" evidence="10">
    <location>
        <begin position="83"/>
        <end position="127"/>
    </location>
</feature>
<proteinExistence type="inferred from homology"/>
<reference evidence="14" key="1">
    <citation type="submission" date="2021-11" db="EMBL/GenBank/DDBJ databases">
        <title>Purpureocillium_takamizusanense_genome.</title>
        <authorList>
            <person name="Nguyen N.-H."/>
        </authorList>
    </citation>
    <scope>NUCLEOTIDE SEQUENCE</scope>
    <source>
        <strain evidence="14">PT3</strain>
    </source>
</reference>
<evidence type="ECO:0000256" key="1">
    <source>
        <dbReference type="ARBA" id="ARBA00005762"/>
    </source>
</evidence>
<dbReference type="InterPro" id="IPR057596">
    <property type="entry name" value="RDRP_core"/>
</dbReference>
<feature type="domain" description="RDRP core" evidence="11">
    <location>
        <begin position="502"/>
        <end position="1071"/>
    </location>
</feature>
<dbReference type="RefSeq" id="XP_047847686.1">
    <property type="nucleotide sequence ID" value="XM_047991674.1"/>
</dbReference>
<evidence type="ECO:0000259" key="11">
    <source>
        <dbReference type="Pfam" id="PF05183"/>
    </source>
</evidence>
<dbReference type="InterPro" id="IPR012677">
    <property type="entry name" value="Nucleotide-bd_a/b_plait_sf"/>
</dbReference>
<keyword evidence="6" id="KW-0943">RNA-mediated gene silencing</keyword>
<dbReference type="GO" id="GO:0031380">
    <property type="term" value="C:nuclear RNA-directed RNA polymerase complex"/>
    <property type="evidence" value="ECO:0007669"/>
    <property type="project" value="TreeGrafter"/>
</dbReference>
<evidence type="ECO:0000256" key="3">
    <source>
        <dbReference type="ARBA" id="ARBA00022679"/>
    </source>
</evidence>
<dbReference type="Pfam" id="PF00076">
    <property type="entry name" value="RRM_1"/>
    <property type="match status" value="1"/>
</dbReference>
<evidence type="ECO:0000256" key="8">
    <source>
        <dbReference type="RuleBase" id="RU363098"/>
    </source>
</evidence>
<dbReference type="KEGG" id="ptkz:JDV02_009971"/>
<evidence type="ECO:0000259" key="12">
    <source>
        <dbReference type="Pfam" id="PF26252"/>
    </source>
</evidence>
<name>A0A9Q8QQX2_9HYPO</name>
<feature type="compositionally biased region" description="Basic residues" evidence="9">
    <location>
        <begin position="1251"/>
        <end position="1261"/>
    </location>
</feature>
<dbReference type="InterPro" id="IPR007855">
    <property type="entry name" value="RDRP"/>
</dbReference>
<dbReference type="GO" id="GO:0003968">
    <property type="term" value="F:RNA-directed RNA polymerase activity"/>
    <property type="evidence" value="ECO:0007669"/>
    <property type="project" value="UniProtKB-KW"/>
</dbReference>
<evidence type="ECO:0000259" key="10">
    <source>
        <dbReference type="Pfam" id="PF00076"/>
    </source>
</evidence>
<dbReference type="GO" id="GO:0030422">
    <property type="term" value="P:siRNA processing"/>
    <property type="evidence" value="ECO:0007669"/>
    <property type="project" value="TreeGrafter"/>
</dbReference>
<evidence type="ECO:0000256" key="6">
    <source>
        <dbReference type="ARBA" id="ARBA00023158"/>
    </source>
</evidence>
<keyword evidence="5 8" id="KW-0694">RNA-binding</keyword>
<dbReference type="Proteomes" id="UP000829364">
    <property type="component" value="Chromosome 11"/>
</dbReference>
<gene>
    <name evidence="14" type="ORF">JDV02_009971</name>
</gene>
<dbReference type="InterPro" id="IPR000504">
    <property type="entry name" value="RRM_dom"/>
</dbReference>
<sequence>MSKGEPTRRPQRTPRRDRCSADEHKPQTSSVTPRQGQAHHKSKRTPHKPRSSTRSSSRSSPGSSLQSESRAEWRQWRELTVRLSRLPADVTTEQLWQWFSPYGPVVWIDIFERGTGRNSTSARIRFEPPPKRAFWARGTVTVPHPNVRTYPHGLQLPVTMSWEPPRRWLVNSNTAHQREYPIKMTIGLQQLDLGTMVGPKAMMAMKSILPSSQSGSMKMELDVKNKWLNVYFPTVVDKDDWQELREFRFQVDITSIKNLHQTTTADGSTVWVLPLQRPPQYFWKMDDVEASFTDRSTIWSFTDLWFRATDIANDLNLPMKQPVAVHNEIDDPGYMEIGRWTTFRLVISQETEMGYINSPDLMQMALEDFNVAVHKSDAFDVRQAGKTMWDFLDHPPVAAEGNASALLELSASPVVHLPFEIRYQLEVCVSRGILNEHTVTLEFLQRLASLKPFDATRRLEYLVDQGETMYDPMALFEHPDAEAYIPNLKTPHYCNLVRKAVITPTTIRYNSPTVETSNRVMRKYNHIQDRFLRVQFIEEAEQGRIAINKKQNDEIWKRIFRALYQGIRIGDRVYEFLGFGSSQLRQCGVYFFCPTEHLSCDDIRKWMGHFSHIRVVAKYAARLGQCFSTTREIRGIFRPAVKAIADIERDGYCFTDGVGKISQFLASLIIEEMTLDVFDEPTAFQFRMGGCKGVLAVWPQAQGMQVHVRHSQEKFKAVANGLEIIRCAKFSTATLNRQTITILECLGVPAGAFLNLLNQQIREYQKAMRDNSVAVGLLTKFVDENQSTLVLAELLKAGFRTDDVQEPFTLNLLNLWRSWSLKLLKEKARIQIEKSAFVLGCVDETGTLRGHSVATEGAKNKDVNKLPQVFLQLTDPARYDETIIVKGVCIVGRNPSLHPGDIRVVQAVDNPRLHHLRDVVVFASTGDRPVPNMLSGGDLDGDDFFVIWDPNLIPTEWNFPPMSYTPSKPLELQRDVEVNDIRDFFVKYMKNDVLPLIATSHLAHCDLEEDGPKSQICLYLAELHSKAVDFPKTGDPAEWDLSLQPKRWPHFMEKRSSYRSTKALGVLYDKVVRQTIEFQPDWEHAFDQRILCRYQLGDDILQAARKVKQQYDLSVRRVLTQHDVATEFELYSGWSMSRPAIGSDYKRSEDLGQEYDAIKTRFRELCYEAAGGSDDDKLDKFVAAMYKVTEEEVKVALYEPDGEAAEGSGEAQAAPHRLKEPRFMPLISFPWLFHWVLIRIASGGQYQPKRSHLAASRRKAHGHSDSAVQYPTDPGKAVRTAADVCIPSGSEVGSSATFLDGDDLISFGTLDEFDMPLTTSGDESGLLISSPGGDSVASLLDAPAQDEPSGRLGAGASMRVIMSPGLEFRDTSAEPEQVETQSREEIDLFDDDDDDNDLNIDENGGHGVDGSSHGCENESHGGDSGDDYERVGVSDKDGAADEREGSTAMDRFAALIGFDEDD</sequence>
<evidence type="ECO:0000313" key="14">
    <source>
        <dbReference type="EMBL" id="UNI24205.1"/>
    </source>
</evidence>
<evidence type="ECO:0000256" key="4">
    <source>
        <dbReference type="ARBA" id="ARBA00022695"/>
    </source>
</evidence>
<comment type="catalytic activity">
    <reaction evidence="7 8">
        <text>RNA(n) + a ribonucleoside 5'-triphosphate = RNA(n+1) + diphosphate</text>
        <dbReference type="Rhea" id="RHEA:21248"/>
        <dbReference type="Rhea" id="RHEA-COMP:14527"/>
        <dbReference type="Rhea" id="RHEA-COMP:17342"/>
        <dbReference type="ChEBI" id="CHEBI:33019"/>
        <dbReference type="ChEBI" id="CHEBI:61557"/>
        <dbReference type="ChEBI" id="CHEBI:140395"/>
        <dbReference type="EC" id="2.7.7.48"/>
    </reaction>
</comment>
<keyword evidence="4 8" id="KW-0548">Nucleotidyltransferase</keyword>
<dbReference type="PANTHER" id="PTHR23079">
    <property type="entry name" value="RNA-DEPENDENT RNA POLYMERASE"/>
    <property type="match status" value="1"/>
</dbReference>
<evidence type="ECO:0000256" key="7">
    <source>
        <dbReference type="ARBA" id="ARBA00048744"/>
    </source>
</evidence>
<dbReference type="Gene3D" id="3.30.70.330">
    <property type="match status" value="1"/>
</dbReference>
<dbReference type="CDD" id="cd00590">
    <property type="entry name" value="RRM_SF"/>
    <property type="match status" value="1"/>
</dbReference>
<dbReference type="EC" id="2.7.7.48" evidence="8"/>
<keyword evidence="3 8" id="KW-0808">Transferase</keyword>
<feature type="domain" description="RDRP helical" evidence="12">
    <location>
        <begin position="415"/>
        <end position="473"/>
    </location>
</feature>
<evidence type="ECO:0000313" key="15">
    <source>
        <dbReference type="Proteomes" id="UP000829364"/>
    </source>
</evidence>
<dbReference type="GeneID" id="72071916"/>
<dbReference type="Pfam" id="PF05183">
    <property type="entry name" value="RdRP"/>
    <property type="match status" value="1"/>
</dbReference>
<dbReference type="SUPFAM" id="SSF54928">
    <property type="entry name" value="RNA-binding domain, RBD"/>
    <property type="match status" value="1"/>
</dbReference>
<evidence type="ECO:0000259" key="13">
    <source>
        <dbReference type="Pfam" id="PF26253"/>
    </source>
</evidence>
<feature type="compositionally biased region" description="Basic and acidic residues" evidence="9">
    <location>
        <begin position="1415"/>
        <end position="1445"/>
    </location>
</feature>
<feature type="region of interest" description="Disordered" evidence="9">
    <location>
        <begin position="1"/>
        <end position="71"/>
    </location>
</feature>
<keyword evidence="15" id="KW-1185">Reference proteome</keyword>
<feature type="compositionally biased region" description="Low complexity" evidence="9">
    <location>
        <begin position="52"/>
        <end position="68"/>
    </location>
</feature>
<feature type="domain" description="RDRP C-terminal head" evidence="13">
    <location>
        <begin position="1099"/>
        <end position="1242"/>
    </location>
</feature>
<dbReference type="InterPro" id="IPR058751">
    <property type="entry name" value="RDRP_helical"/>
</dbReference>
<dbReference type="EMBL" id="CP086364">
    <property type="protein sequence ID" value="UNI24205.1"/>
    <property type="molecule type" value="Genomic_DNA"/>
</dbReference>
<dbReference type="GO" id="GO:0003723">
    <property type="term" value="F:RNA binding"/>
    <property type="evidence" value="ECO:0007669"/>
    <property type="project" value="UniProtKB-KW"/>
</dbReference>
<feature type="compositionally biased region" description="Basic and acidic residues" evidence="9">
    <location>
        <begin position="1"/>
        <end position="26"/>
    </location>
</feature>
<dbReference type="OrthoDB" id="6513042at2759"/>
<feature type="compositionally biased region" description="Acidic residues" evidence="9">
    <location>
        <begin position="1387"/>
        <end position="1400"/>
    </location>
</feature>
<evidence type="ECO:0000256" key="9">
    <source>
        <dbReference type="SAM" id="MobiDB-lite"/>
    </source>
</evidence>
<protein>
    <recommendedName>
        <fullName evidence="8">RNA-dependent RNA polymerase</fullName>
        <ecNumber evidence="8">2.7.7.48</ecNumber>
    </recommendedName>
</protein>
<organism evidence="14 15">
    <name type="scientific">Purpureocillium takamizusanense</name>
    <dbReference type="NCBI Taxonomy" id="2060973"/>
    <lineage>
        <taxon>Eukaryota</taxon>
        <taxon>Fungi</taxon>
        <taxon>Dikarya</taxon>
        <taxon>Ascomycota</taxon>
        <taxon>Pezizomycotina</taxon>
        <taxon>Sordariomycetes</taxon>
        <taxon>Hypocreomycetidae</taxon>
        <taxon>Hypocreales</taxon>
        <taxon>Ophiocordycipitaceae</taxon>
        <taxon>Purpureocillium</taxon>
    </lineage>
</organism>
<evidence type="ECO:0000256" key="5">
    <source>
        <dbReference type="ARBA" id="ARBA00022884"/>
    </source>
</evidence>
<dbReference type="InterPro" id="IPR035979">
    <property type="entry name" value="RBD_domain_sf"/>
</dbReference>
<comment type="similarity">
    <text evidence="1 8">Belongs to the RdRP family.</text>
</comment>
<dbReference type="InterPro" id="IPR058752">
    <property type="entry name" value="RDRP_C_head"/>
</dbReference>
<feature type="region of interest" description="Disordered" evidence="9">
    <location>
        <begin position="1251"/>
        <end position="1274"/>
    </location>
</feature>
<evidence type="ECO:0000256" key="2">
    <source>
        <dbReference type="ARBA" id="ARBA00022484"/>
    </source>
</evidence>
<dbReference type="PANTHER" id="PTHR23079:SF55">
    <property type="entry name" value="RNA-DIRECTED RNA POLYMERASE"/>
    <property type="match status" value="1"/>
</dbReference>
<dbReference type="Pfam" id="PF26253">
    <property type="entry name" value="RdRP_head"/>
    <property type="match status" value="1"/>
</dbReference>
<feature type="compositionally biased region" description="Basic residues" evidence="9">
    <location>
        <begin position="37"/>
        <end position="51"/>
    </location>
</feature>
<feature type="region of interest" description="Disordered" evidence="9">
    <location>
        <begin position="1370"/>
        <end position="1449"/>
    </location>
</feature>